<comment type="caution">
    <text evidence="1">The sequence shown here is derived from an EMBL/GenBank/DDBJ whole genome shotgun (WGS) entry which is preliminary data.</text>
</comment>
<name>A0AAD6RN85_9ROSI</name>
<evidence type="ECO:0000313" key="1">
    <source>
        <dbReference type="EMBL" id="KAJ7012133.1"/>
    </source>
</evidence>
<evidence type="ECO:0000313" key="2">
    <source>
        <dbReference type="Proteomes" id="UP001164929"/>
    </source>
</evidence>
<dbReference type="Proteomes" id="UP001164929">
    <property type="component" value="Chromosome 1"/>
</dbReference>
<accession>A0AAD6RN85</accession>
<organism evidence="1 2">
    <name type="scientific">Populus alba x Populus x berolinensis</name>
    <dbReference type="NCBI Taxonomy" id="444605"/>
    <lineage>
        <taxon>Eukaryota</taxon>
        <taxon>Viridiplantae</taxon>
        <taxon>Streptophyta</taxon>
        <taxon>Embryophyta</taxon>
        <taxon>Tracheophyta</taxon>
        <taxon>Spermatophyta</taxon>
        <taxon>Magnoliopsida</taxon>
        <taxon>eudicotyledons</taxon>
        <taxon>Gunneridae</taxon>
        <taxon>Pentapetalae</taxon>
        <taxon>rosids</taxon>
        <taxon>fabids</taxon>
        <taxon>Malpighiales</taxon>
        <taxon>Salicaceae</taxon>
        <taxon>Saliceae</taxon>
        <taxon>Populus</taxon>
    </lineage>
</organism>
<proteinExistence type="predicted"/>
<dbReference type="AlphaFoldDB" id="A0AAD6RN85"/>
<keyword evidence="2" id="KW-1185">Reference proteome</keyword>
<sequence>MGVAHLRGFRLNLVTVPVITMERCCLNAVVVLLQTPNLAPVFLEDGDFDLAAEEEKTLIWLLRFSSCWKSYCFKDDIRRL</sequence>
<gene>
    <name evidence="1" type="ORF">NC653_002268</name>
</gene>
<dbReference type="EMBL" id="JAQIZT010000001">
    <property type="protein sequence ID" value="KAJ7012133.1"/>
    <property type="molecule type" value="Genomic_DNA"/>
</dbReference>
<protein>
    <submittedName>
        <fullName evidence="1">Uncharacterized protein</fullName>
    </submittedName>
</protein>
<reference evidence="1 2" key="1">
    <citation type="journal article" date="2023" name="Mol. Ecol. Resour.">
        <title>Chromosome-level genome assembly of a triploid poplar Populus alba 'Berolinensis'.</title>
        <authorList>
            <person name="Chen S."/>
            <person name="Yu Y."/>
            <person name="Wang X."/>
            <person name="Wang S."/>
            <person name="Zhang T."/>
            <person name="Zhou Y."/>
            <person name="He R."/>
            <person name="Meng N."/>
            <person name="Wang Y."/>
            <person name="Liu W."/>
            <person name="Liu Z."/>
            <person name="Liu J."/>
            <person name="Guo Q."/>
            <person name="Huang H."/>
            <person name="Sederoff R.R."/>
            <person name="Wang G."/>
            <person name="Qu G."/>
            <person name="Chen S."/>
        </authorList>
    </citation>
    <scope>NUCLEOTIDE SEQUENCE [LARGE SCALE GENOMIC DNA]</scope>
    <source>
        <strain evidence="1">SC-2020</strain>
    </source>
</reference>